<sequence>MKVLKLALLGIGVASLSACSQLHHVQLSDIDQTQGELTPISIKVNELGFDAAGTARIGSKVATSERASENMEIVATVLALMNMGPTTGNPVYNDAYADQIMQQVDAQCPTHNLTGLTSVRESTNFGTISGEVVRVDGFCIK</sequence>
<feature type="signal peptide" evidence="1">
    <location>
        <begin position="1"/>
        <end position="20"/>
    </location>
</feature>
<dbReference type="PROSITE" id="PS51257">
    <property type="entry name" value="PROKAR_LIPOPROTEIN"/>
    <property type="match status" value="1"/>
</dbReference>
<evidence type="ECO:0000313" key="3">
    <source>
        <dbReference type="Proteomes" id="UP000318717"/>
    </source>
</evidence>
<comment type="caution">
    <text evidence="2">The sequence shown here is derived from an EMBL/GenBank/DDBJ whole genome shotgun (WGS) entry which is preliminary data.</text>
</comment>
<evidence type="ECO:0000256" key="1">
    <source>
        <dbReference type="SAM" id="SignalP"/>
    </source>
</evidence>
<reference evidence="2 3" key="1">
    <citation type="submission" date="2019-06" db="EMBL/GenBank/DDBJ databases">
        <title>Whole genome shotgun sequence of Vibrio inusitatus NBRC 102082.</title>
        <authorList>
            <person name="Hosoyama A."/>
            <person name="Uohara A."/>
            <person name="Ohji S."/>
            <person name="Ichikawa N."/>
        </authorList>
    </citation>
    <scope>NUCLEOTIDE SEQUENCE [LARGE SCALE GENOMIC DNA]</scope>
    <source>
        <strain evidence="2 3">NBRC 102082</strain>
    </source>
</reference>
<accession>A0A4Y3I075</accession>
<dbReference type="Proteomes" id="UP000318717">
    <property type="component" value="Unassembled WGS sequence"/>
</dbReference>
<dbReference type="OrthoDB" id="5871133at2"/>
<organism evidence="2 3">
    <name type="scientific">Vibrio inusitatus NBRC 102082</name>
    <dbReference type="NCBI Taxonomy" id="1219070"/>
    <lineage>
        <taxon>Bacteria</taxon>
        <taxon>Pseudomonadati</taxon>
        <taxon>Pseudomonadota</taxon>
        <taxon>Gammaproteobacteria</taxon>
        <taxon>Vibrionales</taxon>
        <taxon>Vibrionaceae</taxon>
        <taxon>Vibrio</taxon>
    </lineage>
</organism>
<dbReference type="EMBL" id="BJLF01000027">
    <property type="protein sequence ID" value="GEA52839.1"/>
    <property type="molecule type" value="Genomic_DNA"/>
</dbReference>
<protein>
    <recommendedName>
        <fullName evidence="4">Lipoprotein</fullName>
    </recommendedName>
</protein>
<feature type="chain" id="PRO_5021237853" description="Lipoprotein" evidence="1">
    <location>
        <begin position="21"/>
        <end position="141"/>
    </location>
</feature>
<keyword evidence="3" id="KW-1185">Reference proteome</keyword>
<evidence type="ECO:0008006" key="4">
    <source>
        <dbReference type="Google" id="ProtNLM"/>
    </source>
</evidence>
<evidence type="ECO:0000313" key="2">
    <source>
        <dbReference type="EMBL" id="GEA52839.1"/>
    </source>
</evidence>
<dbReference type="RefSeq" id="WP_141347240.1">
    <property type="nucleotide sequence ID" value="NZ_BJLF01000027.1"/>
</dbReference>
<dbReference type="AlphaFoldDB" id="A0A4Y3I075"/>
<keyword evidence="1" id="KW-0732">Signal</keyword>
<name>A0A4Y3I075_9VIBR</name>
<proteinExistence type="predicted"/>
<gene>
    <name evidence="2" type="ORF">VIN01S_36430</name>
</gene>